<dbReference type="AlphaFoldDB" id="A0A3D3QY99"/>
<evidence type="ECO:0000313" key="2">
    <source>
        <dbReference type="EMBL" id="HCO21561.1"/>
    </source>
</evidence>
<keyword evidence="2" id="KW-0808">Transferase</keyword>
<reference evidence="2 3" key="1">
    <citation type="journal article" date="2018" name="Nat. Biotechnol.">
        <title>A standardized bacterial taxonomy based on genome phylogeny substantially revises the tree of life.</title>
        <authorList>
            <person name="Parks D.H."/>
            <person name="Chuvochina M."/>
            <person name="Waite D.W."/>
            <person name="Rinke C."/>
            <person name="Skarshewski A."/>
            <person name="Chaumeil P.A."/>
            <person name="Hugenholtz P."/>
        </authorList>
    </citation>
    <scope>NUCLEOTIDE SEQUENCE [LARGE SCALE GENOMIC DNA]</scope>
    <source>
        <strain evidence="2">UBA9375</strain>
    </source>
</reference>
<dbReference type="GO" id="GO:0016301">
    <property type="term" value="F:kinase activity"/>
    <property type="evidence" value="ECO:0007669"/>
    <property type="project" value="UniProtKB-KW"/>
</dbReference>
<dbReference type="EMBL" id="DQAY01000005">
    <property type="protein sequence ID" value="HCO21561.1"/>
    <property type="molecule type" value="Genomic_DNA"/>
</dbReference>
<keyword evidence="2" id="KW-0418">Kinase</keyword>
<feature type="non-terminal residue" evidence="2">
    <location>
        <position position="60"/>
    </location>
</feature>
<comment type="caution">
    <text evidence="2">The sequence shown here is derived from an EMBL/GenBank/DDBJ whole genome shotgun (WGS) entry which is preliminary data.</text>
</comment>
<sequence length="60" mass="6725">MSSTRHQQLDEDEQTPPTVAEVAARTGNRSALQLMRKVRRGRLRLPITLSVVLMVLNVAL</sequence>
<evidence type="ECO:0000256" key="1">
    <source>
        <dbReference type="SAM" id="MobiDB-lite"/>
    </source>
</evidence>
<accession>A0A3D3QY99</accession>
<organism evidence="2 3">
    <name type="scientific">Gimesia maris</name>
    <dbReference type="NCBI Taxonomy" id="122"/>
    <lineage>
        <taxon>Bacteria</taxon>
        <taxon>Pseudomonadati</taxon>
        <taxon>Planctomycetota</taxon>
        <taxon>Planctomycetia</taxon>
        <taxon>Planctomycetales</taxon>
        <taxon>Planctomycetaceae</taxon>
        <taxon>Gimesia</taxon>
    </lineage>
</organism>
<dbReference type="Proteomes" id="UP000263642">
    <property type="component" value="Unassembled WGS sequence"/>
</dbReference>
<proteinExistence type="predicted"/>
<evidence type="ECO:0000313" key="3">
    <source>
        <dbReference type="Proteomes" id="UP000263642"/>
    </source>
</evidence>
<feature type="region of interest" description="Disordered" evidence="1">
    <location>
        <begin position="1"/>
        <end position="25"/>
    </location>
</feature>
<protein>
    <submittedName>
        <fullName evidence="2">Histidine kinase</fullName>
    </submittedName>
</protein>
<gene>
    <name evidence="2" type="ORF">DIT97_00245</name>
</gene>
<name>A0A3D3QY99_9PLAN</name>